<dbReference type="PATRIC" id="fig|423471.3.peg.3576"/>
<protein>
    <recommendedName>
        <fullName evidence="11">Permease</fullName>
    </recommendedName>
</protein>
<dbReference type="InterPro" id="IPR002549">
    <property type="entry name" value="AI-2E-like"/>
</dbReference>
<comment type="similarity">
    <text evidence="2">Belongs to the autoinducer-2 exporter (AI-2E) (TC 2.A.86) family.</text>
</comment>
<dbReference type="PANTHER" id="PTHR21716:SF67">
    <property type="entry name" value="TRANSPORT PROTEIN YDIK-RELATED"/>
    <property type="match status" value="1"/>
</dbReference>
<feature type="transmembrane region" description="Helical" evidence="8">
    <location>
        <begin position="67"/>
        <end position="90"/>
    </location>
</feature>
<keyword evidence="5 8" id="KW-0812">Transmembrane</keyword>
<name>G5J8N3_CROWT</name>
<evidence type="ECO:0000256" key="5">
    <source>
        <dbReference type="ARBA" id="ARBA00022692"/>
    </source>
</evidence>
<evidence type="ECO:0000256" key="7">
    <source>
        <dbReference type="ARBA" id="ARBA00023136"/>
    </source>
</evidence>
<dbReference type="Proteomes" id="UP000003477">
    <property type="component" value="Unassembled WGS sequence"/>
</dbReference>
<dbReference type="AlphaFoldDB" id="G5J8N3"/>
<dbReference type="GeneID" id="88767308"/>
<evidence type="ECO:0000256" key="3">
    <source>
        <dbReference type="ARBA" id="ARBA00022448"/>
    </source>
</evidence>
<keyword evidence="7 8" id="KW-0472">Membrane</keyword>
<gene>
    <name evidence="9" type="ORF">CWATWH0003_3811</name>
</gene>
<comment type="subcellular location">
    <subcellularLocation>
        <location evidence="1">Cell membrane</location>
        <topology evidence="1">Multi-pass membrane protein</topology>
    </subcellularLocation>
</comment>
<keyword evidence="6 8" id="KW-1133">Transmembrane helix</keyword>
<reference evidence="9 10" key="1">
    <citation type="journal article" date="2011" name="Front. Microbiol.">
        <title>Two Strains of Crocosphaera watsonii with Highly Conserved Genomes are Distinguished by Strain-Specific Features.</title>
        <authorList>
            <person name="Bench S.R."/>
            <person name="Ilikchyan I.N."/>
            <person name="Tripp H.J."/>
            <person name="Zehr J.P."/>
        </authorList>
    </citation>
    <scope>NUCLEOTIDE SEQUENCE [LARGE SCALE GENOMIC DNA]</scope>
    <source>
        <strain evidence="9 10">WH 0003</strain>
    </source>
</reference>
<feature type="transmembrane region" description="Helical" evidence="8">
    <location>
        <begin position="7"/>
        <end position="31"/>
    </location>
</feature>
<organism evidence="9 10">
    <name type="scientific">Crocosphaera watsonii WH 0003</name>
    <dbReference type="NCBI Taxonomy" id="423471"/>
    <lineage>
        <taxon>Bacteria</taxon>
        <taxon>Bacillati</taxon>
        <taxon>Cyanobacteriota</taxon>
        <taxon>Cyanophyceae</taxon>
        <taxon>Oscillatoriophycideae</taxon>
        <taxon>Chroococcales</taxon>
        <taxon>Aphanothecaceae</taxon>
        <taxon>Crocosphaera</taxon>
    </lineage>
</organism>
<evidence type="ECO:0000256" key="8">
    <source>
        <dbReference type="SAM" id="Phobius"/>
    </source>
</evidence>
<feature type="transmembrane region" description="Helical" evidence="8">
    <location>
        <begin position="260"/>
        <end position="286"/>
    </location>
</feature>
<evidence type="ECO:0000256" key="1">
    <source>
        <dbReference type="ARBA" id="ARBA00004651"/>
    </source>
</evidence>
<dbReference type="GO" id="GO:0005886">
    <property type="term" value="C:plasma membrane"/>
    <property type="evidence" value="ECO:0007669"/>
    <property type="project" value="UniProtKB-SubCell"/>
</dbReference>
<evidence type="ECO:0000256" key="4">
    <source>
        <dbReference type="ARBA" id="ARBA00022475"/>
    </source>
</evidence>
<sequence length="354" mass="38044">MDNRFKVVEIVDLIIRLFLIGLLLAWCFLLIRPFLGIVLWGIILAIAIFPLFLWLKNLLGGRGKLAGVILTLLGVGVIIGPVSVISTIFVNNAQAFADSLASGSLVIPPPPEGIETWPVIGERVNRIWELASVNLASVLSQFQPQLEALAKNLLFLAANIGVVLLKFIVSIIIAGILIINAEKLNSRIRQVFLRITPKQGQEFLQLATGTIRGVTRGIIGVSALQSLLIGIGFMIGGIPFAGLLTLLCLVLAIIQIGPGLVVFPAIIFAWSTMGTVTALLFTLWMVPCTLVDNILKPILMSKGLPVPTIVILMGVLGGTLVHGILGLFIGPVILSLGYELLVAWINQEVQPNLN</sequence>
<feature type="transmembrane region" description="Helical" evidence="8">
    <location>
        <begin position="306"/>
        <end position="334"/>
    </location>
</feature>
<dbReference type="Pfam" id="PF01594">
    <property type="entry name" value="AI-2E_transport"/>
    <property type="match status" value="1"/>
</dbReference>
<evidence type="ECO:0000313" key="9">
    <source>
        <dbReference type="EMBL" id="EHJ11451.1"/>
    </source>
</evidence>
<evidence type="ECO:0000256" key="6">
    <source>
        <dbReference type="ARBA" id="ARBA00022989"/>
    </source>
</evidence>
<dbReference type="PANTHER" id="PTHR21716">
    <property type="entry name" value="TRANSMEMBRANE PROTEIN"/>
    <property type="match status" value="1"/>
</dbReference>
<feature type="transmembrane region" description="Helical" evidence="8">
    <location>
        <begin position="37"/>
        <end position="55"/>
    </location>
</feature>
<evidence type="ECO:0008006" key="11">
    <source>
        <dbReference type="Google" id="ProtNLM"/>
    </source>
</evidence>
<dbReference type="EMBL" id="AESD01000570">
    <property type="protein sequence ID" value="EHJ11451.1"/>
    <property type="molecule type" value="Genomic_DNA"/>
</dbReference>
<dbReference type="RefSeq" id="WP_007311793.1">
    <property type="nucleotide sequence ID" value="NZ_AESD01000570.1"/>
</dbReference>
<evidence type="ECO:0000313" key="10">
    <source>
        <dbReference type="Proteomes" id="UP000003477"/>
    </source>
</evidence>
<feature type="transmembrane region" description="Helical" evidence="8">
    <location>
        <begin position="153"/>
        <end position="179"/>
    </location>
</feature>
<keyword evidence="3" id="KW-0813">Transport</keyword>
<accession>G5J8N3</accession>
<keyword evidence="4" id="KW-1003">Cell membrane</keyword>
<evidence type="ECO:0000256" key="2">
    <source>
        <dbReference type="ARBA" id="ARBA00009773"/>
    </source>
</evidence>
<feature type="transmembrane region" description="Helical" evidence="8">
    <location>
        <begin position="227"/>
        <end position="254"/>
    </location>
</feature>
<proteinExistence type="inferred from homology"/>
<comment type="caution">
    <text evidence="9">The sequence shown here is derived from an EMBL/GenBank/DDBJ whole genome shotgun (WGS) entry which is preliminary data.</text>
</comment>